<evidence type="ECO:0000256" key="1">
    <source>
        <dbReference type="SAM" id="Phobius"/>
    </source>
</evidence>
<dbReference type="AlphaFoldDB" id="F5SW41"/>
<protein>
    <submittedName>
        <fullName evidence="2">Uncharacterized protein</fullName>
    </submittedName>
</protein>
<evidence type="ECO:0000313" key="2">
    <source>
        <dbReference type="EMBL" id="EGL55762.1"/>
    </source>
</evidence>
<gene>
    <name evidence="2" type="ORF">MAMP_02756</name>
</gene>
<sequence>MQYKQPYKERLKEHVFYLGKLLFWMFITGCMVFWIYTKYSNTDVVLLWFGLALSLIMMIAGMVLVLNNYIPFVLYTSSEDSLEVEGNNLWIHSTKKGGSKVSFPLNRVVTFNHFTQRNNAIELITVQGDELFLEGYEHMEELIRELVQSPAGKHYALKN</sequence>
<dbReference type="Proteomes" id="UP000003544">
    <property type="component" value="Unassembled WGS sequence"/>
</dbReference>
<keyword evidence="1" id="KW-1133">Transmembrane helix</keyword>
<keyword evidence="3" id="KW-1185">Reference proteome</keyword>
<proteinExistence type="predicted"/>
<comment type="caution">
    <text evidence="2">The sequence shown here is derived from an EMBL/GenBank/DDBJ whole genome shotgun (WGS) entry which is preliminary data.</text>
</comment>
<dbReference type="STRING" id="1026882.MAMP_02756"/>
<dbReference type="RefSeq" id="WP_007145648.1">
    <property type="nucleotide sequence ID" value="NZ_AFIG01000001.1"/>
</dbReference>
<name>F5SW41_9GAMM</name>
<keyword evidence="1" id="KW-0812">Transmembrane</keyword>
<organism evidence="2 3">
    <name type="scientific">Methylophaga aminisulfidivorans MP</name>
    <dbReference type="NCBI Taxonomy" id="1026882"/>
    <lineage>
        <taxon>Bacteria</taxon>
        <taxon>Pseudomonadati</taxon>
        <taxon>Pseudomonadota</taxon>
        <taxon>Gammaproteobacteria</taxon>
        <taxon>Thiotrichales</taxon>
        <taxon>Piscirickettsiaceae</taxon>
        <taxon>Methylophaga</taxon>
    </lineage>
</organism>
<dbReference type="EMBL" id="AFIG01000001">
    <property type="protein sequence ID" value="EGL55762.1"/>
    <property type="molecule type" value="Genomic_DNA"/>
</dbReference>
<keyword evidence="1" id="KW-0472">Membrane</keyword>
<feature type="transmembrane region" description="Helical" evidence="1">
    <location>
        <begin position="45"/>
        <end position="66"/>
    </location>
</feature>
<evidence type="ECO:0000313" key="3">
    <source>
        <dbReference type="Proteomes" id="UP000003544"/>
    </source>
</evidence>
<reference evidence="2 3" key="1">
    <citation type="journal article" date="2011" name="J. Bacteriol.">
        <title>Draft genome sequence of Methylophaga aminisulfidivorans MP T.</title>
        <authorList>
            <person name="Han G.H."/>
            <person name="Kim W."/>
            <person name="Chun J."/>
            <person name="Kim S.W."/>
        </authorList>
    </citation>
    <scope>NUCLEOTIDE SEQUENCE [LARGE SCALE GENOMIC DNA]</scope>
    <source>
        <strain evidence="3">MP(T)</strain>
    </source>
</reference>
<feature type="transmembrane region" description="Helical" evidence="1">
    <location>
        <begin position="21"/>
        <end position="39"/>
    </location>
</feature>
<accession>F5SW41</accession>